<evidence type="ECO:0000313" key="1">
    <source>
        <dbReference type="EMBL" id="CAG8729232.1"/>
    </source>
</evidence>
<gene>
    <name evidence="1" type="ORF">GMARGA_LOCUS14237</name>
</gene>
<dbReference type="InterPro" id="IPR006553">
    <property type="entry name" value="Leu-rich_rpt_Cys-con_subtyp"/>
</dbReference>
<dbReference type="PANTHER" id="PTHR13318">
    <property type="entry name" value="PARTNER OF PAIRED, ISOFORM B-RELATED"/>
    <property type="match status" value="1"/>
</dbReference>
<name>A0ABN7V6F1_GIGMA</name>
<organism evidence="1 2">
    <name type="scientific">Gigaspora margarita</name>
    <dbReference type="NCBI Taxonomy" id="4874"/>
    <lineage>
        <taxon>Eukaryota</taxon>
        <taxon>Fungi</taxon>
        <taxon>Fungi incertae sedis</taxon>
        <taxon>Mucoromycota</taxon>
        <taxon>Glomeromycotina</taxon>
        <taxon>Glomeromycetes</taxon>
        <taxon>Diversisporales</taxon>
        <taxon>Gigasporaceae</taxon>
        <taxon>Gigaspora</taxon>
    </lineage>
</organism>
<protein>
    <submittedName>
        <fullName evidence="1">28415_t:CDS:1</fullName>
    </submittedName>
</protein>
<accession>A0ABN7V6F1</accession>
<sequence>MSTRSLEKALPVECIHEIISHLTHDCKALNSCLRTNRLFARLTAPLLYKNPWKYFEVEEEEELYKRELNPKGALLLRTYISCINEQPTESTEEGTSFSSSTIMDYVALTRHINIPILYRFLEVRIAATASCGDRSRKTQETFFALSEAFGNRCSNVESLVTCWHSAVDIFTSMVQKFPNIAHLDLLQYENTDETLKFITSNCKRLRVFKFTVRGCSAALLNSFLDSQEDGYLEELCIKITMAPRLLLAGLTPSVVAKITDLRINGLHIDHAMDNLRFRKLQSLDLSDCHSVDEKTFNALEFGQMITEINLSETKVSEEAIVTLATHCKHNLRKLIMLPCGAADSVEQGIKALATHCPNLIEFRLDVIRVEIRAIMELVQSCKKLQILVLGGVDVNNEDSLLDELMHTICVNIGESICALDVREWTISDQAVIDLVSACHNLNKLVLRYCRNVNDDCITKICQNLAGTLRHLDVANCPLVTPNGIVTAEEELVNCRIIHASRLLL</sequence>
<dbReference type="InterPro" id="IPR032675">
    <property type="entry name" value="LRR_dom_sf"/>
</dbReference>
<dbReference type="SMART" id="SM00367">
    <property type="entry name" value="LRR_CC"/>
    <property type="match status" value="4"/>
</dbReference>
<dbReference type="EMBL" id="CAJVQB010009351">
    <property type="protein sequence ID" value="CAG8729232.1"/>
    <property type="molecule type" value="Genomic_DNA"/>
</dbReference>
<proteinExistence type="predicted"/>
<evidence type="ECO:0000313" key="2">
    <source>
        <dbReference type="Proteomes" id="UP000789901"/>
    </source>
</evidence>
<dbReference type="Gene3D" id="3.80.10.10">
    <property type="entry name" value="Ribonuclease Inhibitor"/>
    <property type="match status" value="1"/>
</dbReference>
<dbReference type="Proteomes" id="UP000789901">
    <property type="component" value="Unassembled WGS sequence"/>
</dbReference>
<reference evidence="1 2" key="1">
    <citation type="submission" date="2021-06" db="EMBL/GenBank/DDBJ databases">
        <authorList>
            <person name="Kallberg Y."/>
            <person name="Tangrot J."/>
            <person name="Rosling A."/>
        </authorList>
    </citation>
    <scope>NUCLEOTIDE SEQUENCE [LARGE SCALE GENOMIC DNA]</scope>
    <source>
        <strain evidence="1 2">120-4 pot B 10/14</strain>
    </source>
</reference>
<comment type="caution">
    <text evidence="1">The sequence shown here is derived from an EMBL/GenBank/DDBJ whole genome shotgun (WGS) entry which is preliminary data.</text>
</comment>
<dbReference type="SUPFAM" id="SSF52047">
    <property type="entry name" value="RNI-like"/>
    <property type="match status" value="1"/>
</dbReference>
<keyword evidence="2" id="KW-1185">Reference proteome</keyword>